<dbReference type="Gene3D" id="3.30.9.10">
    <property type="entry name" value="D-Amino Acid Oxidase, subunit A, domain 2"/>
    <property type="match status" value="1"/>
</dbReference>
<dbReference type="GO" id="GO:0005737">
    <property type="term" value="C:cytoplasm"/>
    <property type="evidence" value="ECO:0007669"/>
    <property type="project" value="TreeGrafter"/>
</dbReference>
<evidence type="ECO:0000259" key="7">
    <source>
        <dbReference type="Pfam" id="PF01266"/>
    </source>
</evidence>
<dbReference type="InterPro" id="IPR023209">
    <property type="entry name" value="DAO"/>
</dbReference>
<feature type="binding site" evidence="6">
    <location>
        <position position="315"/>
    </location>
    <ligand>
        <name>D-dopa</name>
        <dbReference type="ChEBI" id="CHEBI:149689"/>
    </ligand>
</feature>
<name>A0A6A4HMZ0_9AGAR</name>
<dbReference type="PANTHER" id="PTHR11530:SF11">
    <property type="entry name" value="D-ASPARTATE OXIDASE"/>
    <property type="match status" value="1"/>
</dbReference>
<proteinExistence type="inferred from homology"/>
<dbReference type="GO" id="GO:0003884">
    <property type="term" value="F:D-amino-acid oxidase activity"/>
    <property type="evidence" value="ECO:0007669"/>
    <property type="project" value="InterPro"/>
</dbReference>
<evidence type="ECO:0000313" key="9">
    <source>
        <dbReference type="Proteomes" id="UP000799118"/>
    </source>
</evidence>
<feature type="domain" description="FAD dependent oxidoreductase" evidence="7">
    <location>
        <begin position="1"/>
        <end position="365"/>
    </location>
</feature>
<dbReference type="Proteomes" id="UP000799118">
    <property type="component" value="Unassembled WGS sequence"/>
</dbReference>
<feature type="non-terminal residue" evidence="8">
    <location>
        <position position="1"/>
    </location>
</feature>
<dbReference type="AlphaFoldDB" id="A0A6A4HMZ0"/>
<keyword evidence="3" id="KW-0285">Flavoprotein</keyword>
<keyword evidence="4 6" id="KW-0274">FAD</keyword>
<feature type="binding site" evidence="6">
    <location>
        <position position="350"/>
    </location>
    <ligand>
        <name>D-dopa</name>
        <dbReference type="ChEBI" id="CHEBI:149689"/>
    </ligand>
</feature>
<dbReference type="EMBL" id="ML769464">
    <property type="protein sequence ID" value="KAE9399829.1"/>
    <property type="molecule type" value="Genomic_DNA"/>
</dbReference>
<protein>
    <submittedName>
        <fullName evidence="8">DAO-domain-containing protein</fullName>
    </submittedName>
</protein>
<comment type="cofactor">
    <cofactor evidence="1 6">
        <name>FAD</name>
        <dbReference type="ChEBI" id="CHEBI:57692"/>
    </cofactor>
</comment>
<dbReference type="PROSITE" id="PS00677">
    <property type="entry name" value="DAO"/>
    <property type="match status" value="1"/>
</dbReference>
<evidence type="ECO:0000313" key="8">
    <source>
        <dbReference type="EMBL" id="KAE9399829.1"/>
    </source>
</evidence>
<dbReference type="PIRSF" id="PIRSF000189">
    <property type="entry name" value="D-aa_oxidase"/>
    <property type="match status" value="1"/>
</dbReference>
<dbReference type="InterPro" id="IPR006076">
    <property type="entry name" value="FAD-dep_OxRdtase"/>
</dbReference>
<dbReference type="SUPFAM" id="SSF51971">
    <property type="entry name" value="Nucleotide-binding domain"/>
    <property type="match status" value="1"/>
</dbReference>
<dbReference type="OrthoDB" id="2015447at2759"/>
<evidence type="ECO:0000256" key="6">
    <source>
        <dbReference type="PIRSR" id="PIRSR000189-1"/>
    </source>
</evidence>
<dbReference type="Pfam" id="PF01266">
    <property type="entry name" value="DAO"/>
    <property type="match status" value="1"/>
</dbReference>
<evidence type="ECO:0000256" key="4">
    <source>
        <dbReference type="ARBA" id="ARBA00022827"/>
    </source>
</evidence>
<dbReference type="SUPFAM" id="SSF54373">
    <property type="entry name" value="FAD-linked reductases, C-terminal domain"/>
    <property type="match status" value="1"/>
</dbReference>
<dbReference type="InterPro" id="IPR006181">
    <property type="entry name" value="D-amino_acid_oxidase_CS"/>
</dbReference>
<dbReference type="GO" id="GO:0071949">
    <property type="term" value="F:FAD binding"/>
    <property type="evidence" value="ECO:0007669"/>
    <property type="project" value="InterPro"/>
</dbReference>
<feature type="binding site" evidence="6">
    <location>
        <position position="193"/>
    </location>
    <ligand>
        <name>FAD</name>
        <dbReference type="ChEBI" id="CHEBI:57692"/>
    </ligand>
</feature>
<dbReference type="PANTHER" id="PTHR11530">
    <property type="entry name" value="D-AMINO ACID OXIDASE"/>
    <property type="match status" value="1"/>
</dbReference>
<feature type="binding site" evidence="6">
    <location>
        <begin position="40"/>
        <end position="41"/>
    </location>
    <ligand>
        <name>FAD</name>
        <dbReference type="ChEBI" id="CHEBI:57692"/>
    </ligand>
</feature>
<accession>A0A6A4HMZ0</accession>
<sequence>GVIGLSTAISILESSKPDRSYRVTILASRLPTDAKSIEYTSHWAGAHHSLRCRRQFNVVFVGTSEQLQIDQETFNTMWALANPENVESEKCFLKVEQTEYYQDEIPEGKEHHLKWYPDFRILPPTSLTPDLRSQGVQSGVMFTTLTIDIKVYLCYLLSRFEKAGGTVVKGTISHLRDVQTQIESPVDAIVNCTGLGSLSLGGVQDSAMYPLRGQTVLLRAPWIRFGRTISSRDGLWTYIIPRRSGDVIVGGIKVAHDFHPSPRPETTLDILNRALKLCPELVPSEAALIDDNPHPHPSLIDLVKPIIIEEGCGLRPAREGGIRLETQWVDVAAASELKHIPLVHNYGHSGSGFQSSWGSAYRAARLLEKALSNS</sequence>
<feature type="binding site" evidence="6">
    <location>
        <position position="238"/>
    </location>
    <ligand>
        <name>D-dopa</name>
        <dbReference type="ChEBI" id="CHEBI:149689"/>
    </ligand>
</feature>
<evidence type="ECO:0000256" key="3">
    <source>
        <dbReference type="ARBA" id="ARBA00022630"/>
    </source>
</evidence>
<dbReference type="GO" id="GO:0019478">
    <property type="term" value="P:D-amino acid catabolic process"/>
    <property type="evidence" value="ECO:0007669"/>
    <property type="project" value="TreeGrafter"/>
</dbReference>
<dbReference type="Gene3D" id="3.40.50.720">
    <property type="entry name" value="NAD(P)-binding Rossmann-like Domain"/>
    <property type="match status" value="1"/>
</dbReference>
<gene>
    <name evidence="8" type="ORF">BT96DRAFT_820120</name>
</gene>
<evidence type="ECO:0000256" key="1">
    <source>
        <dbReference type="ARBA" id="ARBA00001974"/>
    </source>
</evidence>
<comment type="similarity">
    <text evidence="2">Belongs to the DAMOX/DASOX family.</text>
</comment>
<organism evidence="8 9">
    <name type="scientific">Gymnopus androsaceus JB14</name>
    <dbReference type="NCBI Taxonomy" id="1447944"/>
    <lineage>
        <taxon>Eukaryota</taxon>
        <taxon>Fungi</taxon>
        <taxon>Dikarya</taxon>
        <taxon>Basidiomycota</taxon>
        <taxon>Agaricomycotina</taxon>
        <taxon>Agaricomycetes</taxon>
        <taxon>Agaricomycetidae</taxon>
        <taxon>Agaricales</taxon>
        <taxon>Marasmiineae</taxon>
        <taxon>Omphalotaceae</taxon>
        <taxon>Gymnopus</taxon>
    </lineage>
</organism>
<reference evidence="8" key="1">
    <citation type="journal article" date="2019" name="Environ. Microbiol.">
        <title>Fungal ecological strategies reflected in gene transcription - a case study of two litter decomposers.</title>
        <authorList>
            <person name="Barbi F."/>
            <person name="Kohler A."/>
            <person name="Barry K."/>
            <person name="Baskaran P."/>
            <person name="Daum C."/>
            <person name="Fauchery L."/>
            <person name="Ihrmark K."/>
            <person name="Kuo A."/>
            <person name="LaButti K."/>
            <person name="Lipzen A."/>
            <person name="Morin E."/>
            <person name="Grigoriev I.V."/>
            <person name="Henrissat B."/>
            <person name="Lindahl B."/>
            <person name="Martin F."/>
        </authorList>
    </citation>
    <scope>NUCLEOTIDE SEQUENCE</scope>
    <source>
        <strain evidence="8">JB14</strain>
    </source>
</reference>
<keyword evidence="9" id="KW-1185">Reference proteome</keyword>
<keyword evidence="5" id="KW-0560">Oxidoreductase</keyword>
<evidence type="ECO:0000256" key="2">
    <source>
        <dbReference type="ARBA" id="ARBA00006730"/>
    </source>
</evidence>
<evidence type="ECO:0000256" key="5">
    <source>
        <dbReference type="ARBA" id="ARBA00023002"/>
    </source>
</evidence>